<proteinExistence type="predicted"/>
<dbReference type="GeneID" id="40312255"/>
<comment type="caution">
    <text evidence="2">The sequence shown here is derived from an EMBL/GenBank/DDBJ whole genome shotgun (WGS) entry which is preliminary data.</text>
</comment>
<feature type="compositionally biased region" description="Low complexity" evidence="1">
    <location>
        <begin position="589"/>
        <end position="600"/>
    </location>
</feature>
<feature type="region of interest" description="Disordered" evidence="1">
    <location>
        <begin position="196"/>
        <end position="237"/>
    </location>
</feature>
<accession>A0A2A9MEX0</accession>
<dbReference type="Proteomes" id="UP000224006">
    <property type="component" value="Unassembled WGS sequence"/>
</dbReference>
<gene>
    <name evidence="2" type="ORF">BESB_073290</name>
</gene>
<dbReference type="RefSeq" id="XP_029218186.1">
    <property type="nucleotide sequence ID" value="XM_029365702.1"/>
</dbReference>
<organism evidence="2 3">
    <name type="scientific">Besnoitia besnoiti</name>
    <name type="common">Apicomplexan protozoan</name>
    <dbReference type="NCBI Taxonomy" id="94643"/>
    <lineage>
        <taxon>Eukaryota</taxon>
        <taxon>Sar</taxon>
        <taxon>Alveolata</taxon>
        <taxon>Apicomplexa</taxon>
        <taxon>Conoidasida</taxon>
        <taxon>Coccidia</taxon>
        <taxon>Eucoccidiorida</taxon>
        <taxon>Eimeriorina</taxon>
        <taxon>Sarcocystidae</taxon>
        <taxon>Besnoitia</taxon>
    </lineage>
</organism>
<dbReference type="AlphaFoldDB" id="A0A2A9MEX0"/>
<sequence length="666" mass="71236">MCEAFASVRALSGYSGETDDTMQLQLPLRCGQAVLALAILHACRDCDGAHDLLRVPSTETPLGVSSSTVLEEDKEIAQNHGLAHKFRRYVKEEHVTNKSAPSDADAEDEGAIYDALPLQIKRRAPSNHSPSLLHLAVPLGTAFFSGAALKSSIVGDSHHAWPSLPGTFSGGPDSGADGCGLLCLMSDTDMTDVPQEHNEQEVTTGGSQGRQSGSTRSTSSSSTGESTGASADSFDYDSPSVSVSPESAAQGLWRFGSVALKSASLATGFLAFALAAAAVGLGVRRSSLERHRHGLIGRGTAAWHSRTCFVFIDIDAARTTGRISGRIVPGSARISVSRLSNRAILRYLEKPHLFDNGLQGILRRSIKRVEAFQIPSQCYAEASLSPVPKRRGNPQPVVTTKSAYFREIVARNNAQKGSVVGMLIHLDRCPGWQSIPRDPSIDGDEALFMKIFSSHPFCAAGWCDGVLKAAGPPHPGVPPRGTVPWIISVDTFGHGIRLLASVGAVENGSRSRLYFLVSAPHIDRIRLFIAIGSGHLAITENIPTVEDSCSAAGAFFSGTELMRYSIIPFADAGQPAPSHPTVSRADVGDSSSPDLSNNSDVHQSTVVRENWWRKWLAALQEAQEPHPSEAEAQLAGIIIEMHLQNIARLPKEVPLRKEDTLFGNSN</sequence>
<feature type="compositionally biased region" description="Low complexity" evidence="1">
    <location>
        <begin position="203"/>
        <end position="231"/>
    </location>
</feature>
<dbReference type="EMBL" id="NWUJ01000007">
    <property type="protein sequence ID" value="PFH34177.1"/>
    <property type="molecule type" value="Genomic_DNA"/>
</dbReference>
<keyword evidence="3" id="KW-1185">Reference proteome</keyword>
<name>A0A2A9MEX0_BESBE</name>
<evidence type="ECO:0000256" key="1">
    <source>
        <dbReference type="SAM" id="MobiDB-lite"/>
    </source>
</evidence>
<evidence type="ECO:0000313" key="3">
    <source>
        <dbReference type="Proteomes" id="UP000224006"/>
    </source>
</evidence>
<evidence type="ECO:0000313" key="2">
    <source>
        <dbReference type="EMBL" id="PFH34177.1"/>
    </source>
</evidence>
<dbReference type="VEuPathDB" id="ToxoDB:BESB_073290"/>
<protein>
    <submittedName>
        <fullName evidence="2">Uncharacterized protein</fullName>
    </submittedName>
</protein>
<feature type="region of interest" description="Disordered" evidence="1">
    <location>
        <begin position="575"/>
        <end position="600"/>
    </location>
</feature>
<dbReference type="KEGG" id="bbes:BESB_073290"/>
<reference evidence="2 3" key="1">
    <citation type="submission" date="2017-09" db="EMBL/GenBank/DDBJ databases">
        <title>Genome sequencing of Besnoitia besnoiti strain Bb-Ger1.</title>
        <authorList>
            <person name="Schares G."/>
            <person name="Venepally P."/>
            <person name="Lorenzi H.A."/>
        </authorList>
    </citation>
    <scope>NUCLEOTIDE SEQUENCE [LARGE SCALE GENOMIC DNA]</scope>
    <source>
        <strain evidence="2 3">Bb-Ger1</strain>
    </source>
</reference>